<sequence length="85" mass="8927">MRVLLTLTLTLRPRVGWPFEAPPVFDGEADEEEGPFRPEDEDTGPTPPPPLPAATAPALAPATPGGETPVEDALGCTVKLVLRGN</sequence>
<evidence type="ECO:0000256" key="2">
    <source>
        <dbReference type="SAM" id="SignalP"/>
    </source>
</evidence>
<dbReference type="AlphaFoldDB" id="A0A9P6JQ71"/>
<feature type="compositionally biased region" description="Acidic residues" evidence="1">
    <location>
        <begin position="27"/>
        <end position="43"/>
    </location>
</feature>
<evidence type="ECO:0000313" key="4">
    <source>
        <dbReference type="Proteomes" id="UP000807306"/>
    </source>
</evidence>
<keyword evidence="2" id="KW-0732">Signal</keyword>
<accession>A0A9P6JQ71</accession>
<evidence type="ECO:0000313" key="3">
    <source>
        <dbReference type="EMBL" id="KAF9528901.1"/>
    </source>
</evidence>
<evidence type="ECO:0000256" key="1">
    <source>
        <dbReference type="SAM" id="MobiDB-lite"/>
    </source>
</evidence>
<feature type="region of interest" description="Disordered" evidence="1">
    <location>
        <begin position="17"/>
        <end position="72"/>
    </location>
</feature>
<proteinExistence type="predicted"/>
<dbReference type="EMBL" id="MU157849">
    <property type="protein sequence ID" value="KAF9528901.1"/>
    <property type="molecule type" value="Genomic_DNA"/>
</dbReference>
<name>A0A9P6JQ71_9AGAR</name>
<feature type="signal peptide" evidence="2">
    <location>
        <begin position="1"/>
        <end position="16"/>
    </location>
</feature>
<feature type="chain" id="PRO_5040112338" description="Secreted protein" evidence="2">
    <location>
        <begin position="17"/>
        <end position="85"/>
    </location>
</feature>
<reference evidence="3" key="1">
    <citation type="submission" date="2020-11" db="EMBL/GenBank/DDBJ databases">
        <authorList>
            <consortium name="DOE Joint Genome Institute"/>
            <person name="Ahrendt S."/>
            <person name="Riley R."/>
            <person name="Andreopoulos W."/>
            <person name="Labutti K."/>
            <person name="Pangilinan J."/>
            <person name="Ruiz-Duenas F.J."/>
            <person name="Barrasa J.M."/>
            <person name="Sanchez-Garcia M."/>
            <person name="Camarero S."/>
            <person name="Miyauchi S."/>
            <person name="Serrano A."/>
            <person name="Linde D."/>
            <person name="Babiker R."/>
            <person name="Drula E."/>
            <person name="Ayuso-Fernandez I."/>
            <person name="Pacheco R."/>
            <person name="Padilla G."/>
            <person name="Ferreira P."/>
            <person name="Barriuso J."/>
            <person name="Kellner H."/>
            <person name="Castanera R."/>
            <person name="Alfaro M."/>
            <person name="Ramirez L."/>
            <person name="Pisabarro A.G."/>
            <person name="Kuo A."/>
            <person name="Tritt A."/>
            <person name="Lipzen A."/>
            <person name="He G."/>
            <person name="Yan M."/>
            <person name="Ng V."/>
            <person name="Cullen D."/>
            <person name="Martin F."/>
            <person name="Rosso M.-N."/>
            <person name="Henrissat B."/>
            <person name="Hibbett D."/>
            <person name="Martinez A.T."/>
            <person name="Grigoriev I.V."/>
        </authorList>
    </citation>
    <scope>NUCLEOTIDE SEQUENCE</scope>
    <source>
        <strain evidence="3">CBS 506.95</strain>
    </source>
</reference>
<gene>
    <name evidence="3" type="ORF">CPB83DRAFT_853401</name>
</gene>
<dbReference type="Proteomes" id="UP000807306">
    <property type="component" value="Unassembled WGS sequence"/>
</dbReference>
<evidence type="ECO:0008006" key="5">
    <source>
        <dbReference type="Google" id="ProtNLM"/>
    </source>
</evidence>
<protein>
    <recommendedName>
        <fullName evidence="5">Secreted protein</fullName>
    </recommendedName>
</protein>
<feature type="compositionally biased region" description="Low complexity" evidence="1">
    <location>
        <begin position="53"/>
        <end position="68"/>
    </location>
</feature>
<organism evidence="3 4">
    <name type="scientific">Crepidotus variabilis</name>
    <dbReference type="NCBI Taxonomy" id="179855"/>
    <lineage>
        <taxon>Eukaryota</taxon>
        <taxon>Fungi</taxon>
        <taxon>Dikarya</taxon>
        <taxon>Basidiomycota</taxon>
        <taxon>Agaricomycotina</taxon>
        <taxon>Agaricomycetes</taxon>
        <taxon>Agaricomycetidae</taxon>
        <taxon>Agaricales</taxon>
        <taxon>Agaricineae</taxon>
        <taxon>Crepidotaceae</taxon>
        <taxon>Crepidotus</taxon>
    </lineage>
</organism>
<keyword evidence="4" id="KW-1185">Reference proteome</keyword>
<comment type="caution">
    <text evidence="3">The sequence shown here is derived from an EMBL/GenBank/DDBJ whole genome shotgun (WGS) entry which is preliminary data.</text>
</comment>